<dbReference type="EMBL" id="JAAIIJ010000004">
    <property type="protein sequence ID" value="NMN01856.1"/>
    <property type="molecule type" value="Genomic_DNA"/>
</dbReference>
<dbReference type="Proteomes" id="UP000553756">
    <property type="component" value="Unassembled WGS sequence"/>
</dbReference>
<evidence type="ECO:0000313" key="3">
    <source>
        <dbReference type="Proteomes" id="UP000553756"/>
    </source>
</evidence>
<accession>A0ABX1SYI6</accession>
<organism evidence="2 3">
    <name type="scientific">Bifidobacterium panos</name>
    <dbReference type="NCBI Taxonomy" id="2675321"/>
    <lineage>
        <taxon>Bacteria</taxon>
        <taxon>Bacillati</taxon>
        <taxon>Actinomycetota</taxon>
        <taxon>Actinomycetes</taxon>
        <taxon>Bifidobacteriales</taxon>
        <taxon>Bifidobacteriaceae</taxon>
        <taxon>Bifidobacterium</taxon>
    </lineage>
</organism>
<feature type="compositionally biased region" description="Basic residues" evidence="1">
    <location>
        <begin position="96"/>
        <end position="109"/>
    </location>
</feature>
<evidence type="ECO:0000256" key="1">
    <source>
        <dbReference type="SAM" id="MobiDB-lite"/>
    </source>
</evidence>
<sequence length="132" mass="14905">MGERIVERLIRERDAGYSNGIYAATQVWFAWNSNHMEGSTLTPEQTAQIFAADTIALDGTERVRVDNAFKRDITVRAKERLASLQDDTTTCSGANGHHRPNPTRNRARRTQPTIRGRRWGSDLLVADDLTIH</sequence>
<dbReference type="InterPro" id="IPR036597">
    <property type="entry name" value="Fido-like_dom_sf"/>
</dbReference>
<evidence type="ECO:0000313" key="2">
    <source>
        <dbReference type="EMBL" id="NMN01856.1"/>
    </source>
</evidence>
<keyword evidence="3" id="KW-1185">Reference proteome</keyword>
<name>A0ABX1SYI6_9BIFI</name>
<dbReference type="GO" id="GO:0051301">
    <property type="term" value="P:cell division"/>
    <property type="evidence" value="ECO:0007669"/>
    <property type="project" value="UniProtKB-KW"/>
</dbReference>
<protein>
    <submittedName>
        <fullName evidence="2">Cell division protein Fic</fullName>
    </submittedName>
</protein>
<proteinExistence type="predicted"/>
<reference evidence="2 3" key="1">
    <citation type="submission" date="2020-02" db="EMBL/GenBank/DDBJ databases">
        <title>Characterization of phylogenetic diversity of novel bifidobacterial species isolated in Czech ZOOs.</title>
        <authorList>
            <person name="Lugli G.A."/>
            <person name="Vera N.B."/>
            <person name="Ventura M."/>
        </authorList>
    </citation>
    <scope>NUCLEOTIDE SEQUENCE [LARGE SCALE GENOMIC DNA]</scope>
    <source>
        <strain evidence="2 3">DSM 109963</strain>
    </source>
</reference>
<gene>
    <name evidence="2" type="ORF">G1C94_0477</name>
</gene>
<dbReference type="RefSeq" id="WP_253902281.1">
    <property type="nucleotide sequence ID" value="NZ_JAAIIJ010000004.1"/>
</dbReference>
<dbReference type="Gene3D" id="1.10.3290.10">
    <property type="entry name" value="Fido-like domain"/>
    <property type="match status" value="1"/>
</dbReference>
<comment type="caution">
    <text evidence="2">The sequence shown here is derived from an EMBL/GenBank/DDBJ whole genome shotgun (WGS) entry which is preliminary data.</text>
</comment>
<feature type="region of interest" description="Disordered" evidence="1">
    <location>
        <begin position="87"/>
        <end position="114"/>
    </location>
</feature>
<keyword evidence="2" id="KW-0132">Cell division</keyword>
<keyword evidence="2" id="KW-0131">Cell cycle</keyword>